<evidence type="ECO:0000313" key="5">
    <source>
        <dbReference type="Proteomes" id="UP000429607"/>
    </source>
</evidence>
<dbReference type="AlphaFoldDB" id="A0A6A3N2A3"/>
<proteinExistence type="predicted"/>
<dbReference type="Proteomes" id="UP000435112">
    <property type="component" value="Unassembled WGS sequence"/>
</dbReference>
<gene>
    <name evidence="3" type="ORF">PR001_g8811</name>
    <name evidence="2" type="ORF">PR002_g7573</name>
    <name evidence="4" type="ORF">PR003_g7402</name>
</gene>
<reference evidence="5 7" key="1">
    <citation type="submission" date="2018-09" db="EMBL/GenBank/DDBJ databases">
        <title>Genomic investigation of the strawberry pathogen Phytophthora fragariae indicates pathogenicity is determined by transcriptional variation in three key races.</title>
        <authorList>
            <person name="Adams T.M."/>
            <person name="Armitage A.D."/>
            <person name="Sobczyk M.K."/>
            <person name="Bates H.J."/>
            <person name="Dunwell J.M."/>
            <person name="Nellist C.F."/>
            <person name="Harrison R.J."/>
        </authorList>
    </citation>
    <scope>NUCLEOTIDE SEQUENCE [LARGE SCALE GENOMIC DNA]</scope>
    <source>
        <strain evidence="3 5">SCRP249</strain>
        <strain evidence="2 7">SCRP324</strain>
        <strain evidence="4 6">SCRP333</strain>
    </source>
</reference>
<accession>A0A6A3N2A3</accession>
<feature type="chain" id="PRO_5036165244" evidence="1">
    <location>
        <begin position="22"/>
        <end position="55"/>
    </location>
</feature>
<comment type="caution">
    <text evidence="2">The sequence shown here is derived from an EMBL/GenBank/DDBJ whole genome shotgun (WGS) entry which is preliminary data.</text>
</comment>
<dbReference type="EMBL" id="QXFV01000474">
    <property type="protein sequence ID" value="KAE9036477.1"/>
    <property type="molecule type" value="Genomic_DNA"/>
</dbReference>
<keyword evidence="1" id="KW-0732">Signal</keyword>
<evidence type="ECO:0000313" key="2">
    <source>
        <dbReference type="EMBL" id="KAE9035457.1"/>
    </source>
</evidence>
<evidence type="ECO:0000313" key="4">
    <source>
        <dbReference type="EMBL" id="KAE9346489.1"/>
    </source>
</evidence>
<dbReference type="EMBL" id="QXFT01000348">
    <property type="protein sequence ID" value="KAE9346489.1"/>
    <property type="molecule type" value="Genomic_DNA"/>
</dbReference>
<evidence type="ECO:0000313" key="3">
    <source>
        <dbReference type="EMBL" id="KAE9036477.1"/>
    </source>
</evidence>
<dbReference type="Proteomes" id="UP000434957">
    <property type="component" value="Unassembled WGS sequence"/>
</dbReference>
<protein>
    <submittedName>
        <fullName evidence="2">Uncharacterized protein</fullName>
    </submittedName>
</protein>
<evidence type="ECO:0000313" key="7">
    <source>
        <dbReference type="Proteomes" id="UP000435112"/>
    </source>
</evidence>
<evidence type="ECO:0000313" key="6">
    <source>
        <dbReference type="Proteomes" id="UP000434957"/>
    </source>
</evidence>
<name>A0A6A3N2A3_9STRA</name>
<keyword evidence="6" id="KW-1185">Reference proteome</keyword>
<evidence type="ECO:0000256" key="1">
    <source>
        <dbReference type="SAM" id="SignalP"/>
    </source>
</evidence>
<feature type="signal peptide" evidence="1">
    <location>
        <begin position="1"/>
        <end position="21"/>
    </location>
</feature>
<dbReference type="EMBL" id="QXFU01000365">
    <property type="protein sequence ID" value="KAE9035457.1"/>
    <property type="molecule type" value="Genomic_DNA"/>
</dbReference>
<dbReference type="OrthoDB" id="10296559at2759"/>
<dbReference type="Proteomes" id="UP000429607">
    <property type="component" value="Unassembled WGS sequence"/>
</dbReference>
<sequence length="55" mass="6416">MYFGLVGAALDFFELLELVFSLPTCCKIDRELSRHGPWSHFVFQSLGRTLRHAFR</sequence>
<organism evidence="2 7">
    <name type="scientific">Phytophthora rubi</name>
    <dbReference type="NCBI Taxonomy" id="129364"/>
    <lineage>
        <taxon>Eukaryota</taxon>
        <taxon>Sar</taxon>
        <taxon>Stramenopiles</taxon>
        <taxon>Oomycota</taxon>
        <taxon>Peronosporomycetes</taxon>
        <taxon>Peronosporales</taxon>
        <taxon>Peronosporaceae</taxon>
        <taxon>Phytophthora</taxon>
    </lineage>
</organism>